<dbReference type="Pfam" id="PF12770">
    <property type="entry name" value="CHAT"/>
    <property type="match status" value="1"/>
</dbReference>
<dbReference type="PANTHER" id="PTHR10098:SF112">
    <property type="entry name" value="SLR0380 PROTEIN"/>
    <property type="match status" value="1"/>
</dbReference>
<dbReference type="InterPro" id="IPR024983">
    <property type="entry name" value="CHAT_dom"/>
</dbReference>
<dbReference type="Pfam" id="PF13181">
    <property type="entry name" value="TPR_8"/>
    <property type="match status" value="1"/>
</dbReference>
<feature type="domain" description="Anaphase-promoting complex subunit 5" evidence="3">
    <location>
        <begin position="76"/>
        <end position="139"/>
    </location>
</feature>
<keyword evidence="1" id="KW-1133">Transmembrane helix</keyword>
<dbReference type="Pfam" id="PF12862">
    <property type="entry name" value="ANAPC5"/>
    <property type="match status" value="1"/>
</dbReference>
<proteinExistence type="predicted"/>
<dbReference type="Gene3D" id="1.25.40.10">
    <property type="entry name" value="Tetratricopeptide repeat domain"/>
    <property type="match status" value="2"/>
</dbReference>
<evidence type="ECO:0000259" key="2">
    <source>
        <dbReference type="Pfam" id="PF12770"/>
    </source>
</evidence>
<evidence type="ECO:0000256" key="1">
    <source>
        <dbReference type="SAM" id="Phobius"/>
    </source>
</evidence>
<gene>
    <name evidence="4" type="ORF">ENR64_10620</name>
</gene>
<feature type="transmembrane region" description="Helical" evidence="1">
    <location>
        <begin position="30"/>
        <end position="50"/>
    </location>
</feature>
<sequence>MARKRSLLFSQLPLILKLPQLRHPRQRERWIAYCLVAVLIFCCVMDLGVLRSLSATPPAVIRAQTDLLQAGKALYEDGNYAAAAKVLEQAVTELRSQGSTADLVAALTNLGSVQLELGQASAALASWQGATQIAREIRDPLSARRAQFYQSLALERMGQTRQAEEVLLSLKQQLESQPATPEKVQVLRALADLRLAVGDSSDRQPQAWLSEALSMAEALDDAIEVSATLMSQGNLATAEIRNMIRTEINNATIEINTVQIVLQKVLALIPRVEQALAVYQQAIAAYPATANTTQAQLRQMNLLISSVEALVRVRDTIQSTITDPQEREELQFYAADLQQLETGISKFSTYILALVPQIRTQLGQLPASRSWVYARINYANTIMKLKKSGGGSRTENRLLAPVLPDAAQILATAIAQARQLGDQRAESYALGSLAGLYERTGQQAEAQKLTEQALYLAQTNNAPDIAYQWQWQLGRILRKQGKREEALAAYNTALRTIEPLRKNLVANNPDLQFDFRDSVAPVYRQYVGLLLADQTDLNPAVLEDARNAIESLQLAELDNYFREACLEAREVLVDEVVDQKEAQTAVIYPIILPHQLQVIIKVPRQPLRYTSFDVASGEVEALLERLRQQLMSNSPSEIEQAKQKGDRVYQWLIAPFSEALQAAQVDTLVFVLDGAFRDVPMAALYNETTQKYLIEDYAIALSPGLKLLAPQSLANKQLNVLSAGLIDVPRQFGLQALPNVERELTTMKELGILKSPALLEQQFKSQTLETNLNADPYNVVHLATHGSFSSRREDTFILMADGKINVNQLSEILRSRELTRKEPIELLVLSACQTAQGDNRAVLGLAGVALRTGARSTLASLWTVGDASTAELMGRFYQELATTQVTKAKALQLAQLELIKSAQYNNPVSWAPYVLVGNWL</sequence>
<dbReference type="AlphaFoldDB" id="A0A7C3KEP5"/>
<comment type="caution">
    <text evidence="4">The sequence shown here is derived from an EMBL/GenBank/DDBJ whole genome shotgun (WGS) entry which is preliminary data.</text>
</comment>
<dbReference type="SUPFAM" id="SSF48452">
    <property type="entry name" value="TPR-like"/>
    <property type="match status" value="2"/>
</dbReference>
<dbReference type="SMART" id="SM00028">
    <property type="entry name" value="TPR"/>
    <property type="match status" value="3"/>
</dbReference>
<feature type="domain" description="CHAT" evidence="2">
    <location>
        <begin position="644"/>
        <end position="918"/>
    </location>
</feature>
<keyword evidence="1" id="KW-0812">Transmembrane</keyword>
<dbReference type="InterPro" id="IPR011990">
    <property type="entry name" value="TPR-like_helical_dom_sf"/>
</dbReference>
<dbReference type="InterPro" id="IPR019734">
    <property type="entry name" value="TPR_rpt"/>
</dbReference>
<dbReference type="PANTHER" id="PTHR10098">
    <property type="entry name" value="RAPSYN-RELATED"/>
    <property type="match status" value="1"/>
</dbReference>
<protein>
    <submittedName>
        <fullName evidence="4">CHAT domain-containing protein</fullName>
    </submittedName>
</protein>
<keyword evidence="1" id="KW-0472">Membrane</keyword>
<evidence type="ECO:0000313" key="4">
    <source>
        <dbReference type="EMBL" id="HFM98188.1"/>
    </source>
</evidence>
<accession>A0A7C3KEP5</accession>
<dbReference type="InterPro" id="IPR026000">
    <property type="entry name" value="Apc5_dom"/>
</dbReference>
<reference evidence="4" key="1">
    <citation type="journal article" date="2020" name="mSystems">
        <title>Genome- and Community-Level Interaction Insights into Carbon Utilization and Element Cycling Functions of Hydrothermarchaeota in Hydrothermal Sediment.</title>
        <authorList>
            <person name="Zhou Z."/>
            <person name="Liu Y."/>
            <person name="Xu W."/>
            <person name="Pan J."/>
            <person name="Luo Z.H."/>
            <person name="Li M."/>
        </authorList>
    </citation>
    <scope>NUCLEOTIDE SEQUENCE [LARGE SCALE GENOMIC DNA]</scope>
    <source>
        <strain evidence="4">SpSt-418</strain>
    </source>
</reference>
<name>A0A7C3KEP5_9CYAN</name>
<organism evidence="4">
    <name type="scientific">Oscillatoriales cyanobacterium SpSt-418</name>
    <dbReference type="NCBI Taxonomy" id="2282169"/>
    <lineage>
        <taxon>Bacteria</taxon>
        <taxon>Bacillati</taxon>
        <taxon>Cyanobacteriota</taxon>
        <taxon>Cyanophyceae</taxon>
        <taxon>Oscillatoriophycideae</taxon>
        <taxon>Oscillatoriales</taxon>
    </lineage>
</organism>
<dbReference type="EMBL" id="DSRU01000157">
    <property type="protein sequence ID" value="HFM98188.1"/>
    <property type="molecule type" value="Genomic_DNA"/>
</dbReference>
<evidence type="ECO:0000259" key="3">
    <source>
        <dbReference type="Pfam" id="PF12862"/>
    </source>
</evidence>